<dbReference type="GO" id="GO:0005886">
    <property type="term" value="C:plasma membrane"/>
    <property type="evidence" value="ECO:0007669"/>
    <property type="project" value="UniProtKB-SubCell"/>
</dbReference>
<evidence type="ECO:0000256" key="4">
    <source>
        <dbReference type="ARBA" id="ARBA00022692"/>
    </source>
</evidence>
<feature type="transmembrane region" description="Helical" evidence="8">
    <location>
        <begin position="574"/>
        <end position="598"/>
    </location>
</feature>
<dbReference type="Pfam" id="PF21082">
    <property type="entry name" value="MS_channel_3rd"/>
    <property type="match status" value="1"/>
</dbReference>
<dbReference type="Gene3D" id="1.10.287.1260">
    <property type="match status" value="1"/>
</dbReference>
<dbReference type="AlphaFoldDB" id="A0A5C6D187"/>
<keyword evidence="16" id="KW-1185">Reference proteome</keyword>
<dbReference type="RefSeq" id="WP_146447529.1">
    <property type="nucleotide sequence ID" value="NZ_SJPS01000001.1"/>
</dbReference>
<keyword evidence="4 8" id="KW-0812">Transmembrane</keyword>
<feature type="transmembrane region" description="Helical" evidence="8">
    <location>
        <begin position="954"/>
        <end position="982"/>
    </location>
</feature>
<evidence type="ECO:0000313" key="16">
    <source>
        <dbReference type="Proteomes" id="UP000318437"/>
    </source>
</evidence>
<evidence type="ECO:0000256" key="8">
    <source>
        <dbReference type="SAM" id="Phobius"/>
    </source>
</evidence>
<feature type="transmembrane region" description="Helical" evidence="8">
    <location>
        <begin position="530"/>
        <end position="547"/>
    </location>
</feature>
<name>A0A5C6D187_9BACT</name>
<dbReference type="SUPFAM" id="SSF82689">
    <property type="entry name" value="Mechanosensitive channel protein MscS (YggB), C-terminal domain"/>
    <property type="match status" value="1"/>
</dbReference>
<dbReference type="InterPro" id="IPR011014">
    <property type="entry name" value="MscS_channel_TM-2"/>
</dbReference>
<feature type="transmembrane region" description="Helical" evidence="8">
    <location>
        <begin position="923"/>
        <end position="942"/>
    </location>
</feature>
<protein>
    <submittedName>
        <fullName evidence="15">Miniconductance mechanosensitive channel MscM</fullName>
    </submittedName>
</protein>
<feature type="region of interest" description="Disordered" evidence="7">
    <location>
        <begin position="30"/>
        <end position="49"/>
    </location>
</feature>
<evidence type="ECO:0000259" key="14">
    <source>
        <dbReference type="Pfam" id="PF21088"/>
    </source>
</evidence>
<evidence type="ECO:0000259" key="13">
    <source>
        <dbReference type="Pfam" id="PF21082"/>
    </source>
</evidence>
<gene>
    <name evidence="15" type="primary">mscM</name>
    <name evidence="15" type="ORF">Pla144_02890</name>
</gene>
<feature type="domain" description="Mechanosensitive ion channel MscS" evidence="10">
    <location>
        <begin position="970"/>
        <end position="1035"/>
    </location>
</feature>
<evidence type="ECO:0000259" key="10">
    <source>
        <dbReference type="Pfam" id="PF00924"/>
    </source>
</evidence>
<keyword evidence="6 8" id="KW-0472">Membrane</keyword>
<evidence type="ECO:0000259" key="11">
    <source>
        <dbReference type="Pfam" id="PF12794"/>
    </source>
</evidence>
<feature type="domain" description="Mechanosensitive ion channel MscS C-terminal" evidence="13">
    <location>
        <begin position="1044"/>
        <end position="1126"/>
    </location>
</feature>
<feature type="signal peptide" evidence="9">
    <location>
        <begin position="1"/>
        <end position="28"/>
    </location>
</feature>
<evidence type="ECO:0000313" key="15">
    <source>
        <dbReference type="EMBL" id="TWU29511.1"/>
    </source>
</evidence>
<dbReference type="Pfam" id="PF12795">
    <property type="entry name" value="MscS_porin"/>
    <property type="match status" value="1"/>
</dbReference>
<dbReference type="InterPro" id="IPR049278">
    <property type="entry name" value="MS_channel_C"/>
</dbReference>
<organism evidence="15 16">
    <name type="scientific">Bythopirellula polymerisocia</name>
    <dbReference type="NCBI Taxonomy" id="2528003"/>
    <lineage>
        <taxon>Bacteria</taxon>
        <taxon>Pseudomonadati</taxon>
        <taxon>Planctomycetota</taxon>
        <taxon>Planctomycetia</taxon>
        <taxon>Pirellulales</taxon>
        <taxon>Lacipirellulaceae</taxon>
        <taxon>Bythopirellula</taxon>
    </lineage>
</organism>
<dbReference type="Gene3D" id="2.30.30.60">
    <property type="match status" value="1"/>
</dbReference>
<dbReference type="Proteomes" id="UP000318437">
    <property type="component" value="Unassembled WGS sequence"/>
</dbReference>
<comment type="similarity">
    <text evidence="2">Belongs to the MscS (TC 1.A.23) family.</text>
</comment>
<proteinExistence type="inferred from homology"/>
<dbReference type="InterPro" id="IPR024393">
    <property type="entry name" value="MscS_porin"/>
</dbReference>
<dbReference type="Pfam" id="PF00924">
    <property type="entry name" value="MS_channel_2nd"/>
    <property type="match status" value="1"/>
</dbReference>
<feature type="transmembrane region" description="Helical" evidence="8">
    <location>
        <begin position="889"/>
        <end position="911"/>
    </location>
</feature>
<feature type="domain" description="Mechanosensitive ion channel MscS porin" evidence="12">
    <location>
        <begin position="75"/>
        <end position="298"/>
    </location>
</feature>
<evidence type="ECO:0000256" key="2">
    <source>
        <dbReference type="ARBA" id="ARBA00008017"/>
    </source>
</evidence>
<feature type="transmembrane region" description="Helical" evidence="8">
    <location>
        <begin position="656"/>
        <end position="673"/>
    </location>
</feature>
<feature type="transmembrane region" description="Helical" evidence="8">
    <location>
        <begin position="610"/>
        <end position="627"/>
    </location>
</feature>
<evidence type="ECO:0000256" key="9">
    <source>
        <dbReference type="SAM" id="SignalP"/>
    </source>
</evidence>
<feature type="domain" description="Mechanosensitive ion channel inner membrane" evidence="11">
    <location>
        <begin position="534"/>
        <end position="870"/>
    </location>
</feature>
<dbReference type="InterPro" id="IPR010920">
    <property type="entry name" value="LSM_dom_sf"/>
</dbReference>
<dbReference type="OrthoDB" id="9809206at2"/>
<dbReference type="GO" id="GO:0008381">
    <property type="term" value="F:mechanosensitive monoatomic ion channel activity"/>
    <property type="evidence" value="ECO:0007669"/>
    <property type="project" value="UniProtKB-ARBA"/>
</dbReference>
<evidence type="ECO:0000256" key="5">
    <source>
        <dbReference type="ARBA" id="ARBA00022989"/>
    </source>
</evidence>
<dbReference type="Gene3D" id="3.30.70.100">
    <property type="match status" value="1"/>
</dbReference>
<keyword evidence="5 8" id="KW-1133">Transmembrane helix</keyword>
<evidence type="ECO:0000256" key="6">
    <source>
        <dbReference type="ARBA" id="ARBA00023136"/>
    </source>
</evidence>
<accession>A0A5C6D187</accession>
<feature type="transmembrane region" description="Helical" evidence="8">
    <location>
        <begin position="727"/>
        <end position="752"/>
    </location>
</feature>
<dbReference type="InterPro" id="IPR025692">
    <property type="entry name" value="MscS_IM_dom1"/>
</dbReference>
<comment type="subcellular location">
    <subcellularLocation>
        <location evidence="1">Cell membrane</location>
        <topology evidence="1">Multi-pass membrane protein</topology>
    </subcellularLocation>
</comment>
<dbReference type="EMBL" id="SJPS01000001">
    <property type="protein sequence ID" value="TWU29511.1"/>
    <property type="molecule type" value="Genomic_DNA"/>
</dbReference>
<evidence type="ECO:0000256" key="3">
    <source>
        <dbReference type="ARBA" id="ARBA00022475"/>
    </source>
</evidence>
<dbReference type="InterPro" id="IPR052702">
    <property type="entry name" value="MscS-like_channel"/>
</dbReference>
<dbReference type="InterPro" id="IPR011066">
    <property type="entry name" value="MscS_channel_C_sf"/>
</dbReference>
<sequence length="1165" mass="129681" precursor="true">MRTDFLRRYSLAACLSLAIGSFSTPLFAQSTDNIPPSPPPTASPKNAVPTESVVKAEEGQDSAKLLTAEEIQQRLSTLESASIDEVDKRKATEFYQKALSSLSVIEQKQNDLAHFENLKASYEQDLKNNKEGLANLPSEVPGIDDGKTLTELEDELARREQAFVDLRSELEKANTLLKNRTDWLANYPKKLADTQLEFDRAKQESEKFSAAEKTGVVADAERASLKASEEALAKTLLVIEKRRQYYLMSGDLAQVRRDYRAKQVSLDEKYLATLREVVNQQRLADANQQASAAASAAAVQRPEAIAKLATANAALAKDQAAIVSKISALDKELTATKSQLLKVADDKKLSEERVKAAGLTEASGQQLRQQQELLPDNRGIAREIALRETEKSDAVYTQYKLLDQRNEIEDADLEARVAGILELVPADQRATAEQEIRSLLDSERKILDSTFDNYGKYVKNLNDLTAAQEELIRTTNEYREFIAEHILWIRSCSWPRLADLEPAAGALAWSLDPANWQAALTAFWARTGKSPLVVSIFALVLLVSLYYHRRLRVRLRELGEQAAKRTTSEFLPTFKALCITLLLALPWPALLAFVGWWIDSPLNESEFVRALSASLLFTALCLLRLEVVRHMCRSGGLADAHFGWSQAGLGQVRRHVRLLIWVGLPLVFWLTGLELQNVEKLWSSTLGRACYVAVMLIVAITCYRILLSHRSPFRQLWASHSEKGISLYTFWTPMVTALPLLLALLAVVGYYYTAQQLTLRLLQTAVLVFSLIVIGGLTRRWILLNRRRLARELAKQKRAAALAAAEAAAAGGETPAITSAELVEDSVDLVALGEQTIKLVVTILMFIGLASAWFIWGEMLPALARVDQWEIFPQEGVEDLLTWGQLLKFFLVVIITFVAARNVPALLEFAVLQYLPMDSGSRYAVTSICRYVLVAIGMVMAYTSLGFDGTSIQWLVAAMGVGLGFGLQEIFANFVSGIILLFERPIRVGDIVTLGEKTGAVSRIRMRATTLVDMERKEYIVPNKDFVTERLLNWTLSDQTIRIEILVGVAYGSDTELACRLLREAAAEHPHILKEPEPLATFFGFGDSALSLRLFAFISNLEKRLQTTHDLHTAIDKKFKEAGLEIAFPQTDLHIRSLPPDWHQQSSQHSQPANGRAAESTGSKT</sequence>
<dbReference type="Pfam" id="PF12794">
    <property type="entry name" value="MscS_TM"/>
    <property type="match status" value="1"/>
</dbReference>
<feature type="transmembrane region" description="Helical" evidence="8">
    <location>
        <begin position="839"/>
        <end position="856"/>
    </location>
</feature>
<keyword evidence="9" id="KW-0732">Signal</keyword>
<feature type="transmembrane region" description="Helical" evidence="8">
    <location>
        <begin position="685"/>
        <end position="706"/>
    </location>
</feature>
<feature type="chain" id="PRO_5022755423" evidence="9">
    <location>
        <begin position="29"/>
        <end position="1165"/>
    </location>
</feature>
<feature type="region of interest" description="Disordered" evidence="7">
    <location>
        <begin position="1137"/>
        <end position="1165"/>
    </location>
</feature>
<dbReference type="SUPFAM" id="SSF82861">
    <property type="entry name" value="Mechanosensitive channel protein MscS (YggB), transmembrane region"/>
    <property type="match status" value="1"/>
</dbReference>
<evidence type="ECO:0000256" key="7">
    <source>
        <dbReference type="SAM" id="MobiDB-lite"/>
    </source>
</evidence>
<evidence type="ECO:0000259" key="12">
    <source>
        <dbReference type="Pfam" id="PF12795"/>
    </source>
</evidence>
<feature type="domain" description="Mechanosensitive ion channel transmembrane helices 2/3" evidence="14">
    <location>
        <begin position="928"/>
        <end position="968"/>
    </location>
</feature>
<evidence type="ECO:0000256" key="1">
    <source>
        <dbReference type="ARBA" id="ARBA00004651"/>
    </source>
</evidence>
<dbReference type="PANTHER" id="PTHR30347">
    <property type="entry name" value="POTASSIUM CHANNEL RELATED"/>
    <property type="match status" value="1"/>
</dbReference>
<dbReference type="Pfam" id="PF21088">
    <property type="entry name" value="MS_channel_1st"/>
    <property type="match status" value="1"/>
</dbReference>
<comment type="caution">
    <text evidence="15">The sequence shown here is derived from an EMBL/GenBank/DDBJ whole genome shotgun (WGS) entry which is preliminary data.</text>
</comment>
<dbReference type="InterPro" id="IPR023408">
    <property type="entry name" value="MscS_beta-dom_sf"/>
</dbReference>
<dbReference type="InterPro" id="IPR006685">
    <property type="entry name" value="MscS_channel_2nd"/>
</dbReference>
<dbReference type="PANTHER" id="PTHR30347:SF1">
    <property type="entry name" value="MECHANOSENSITIVE CHANNEL MSCK"/>
    <property type="match status" value="1"/>
</dbReference>
<keyword evidence="3" id="KW-1003">Cell membrane</keyword>
<feature type="transmembrane region" description="Helical" evidence="8">
    <location>
        <begin position="758"/>
        <end position="778"/>
    </location>
</feature>
<reference evidence="15 16" key="1">
    <citation type="submission" date="2019-02" db="EMBL/GenBank/DDBJ databases">
        <title>Deep-cultivation of Planctomycetes and their phenomic and genomic characterization uncovers novel biology.</title>
        <authorList>
            <person name="Wiegand S."/>
            <person name="Jogler M."/>
            <person name="Boedeker C."/>
            <person name="Pinto D."/>
            <person name="Vollmers J."/>
            <person name="Rivas-Marin E."/>
            <person name="Kohn T."/>
            <person name="Peeters S.H."/>
            <person name="Heuer A."/>
            <person name="Rast P."/>
            <person name="Oberbeckmann S."/>
            <person name="Bunk B."/>
            <person name="Jeske O."/>
            <person name="Meyerdierks A."/>
            <person name="Storesund J.E."/>
            <person name="Kallscheuer N."/>
            <person name="Luecker S."/>
            <person name="Lage O.M."/>
            <person name="Pohl T."/>
            <person name="Merkel B.J."/>
            <person name="Hornburger P."/>
            <person name="Mueller R.-W."/>
            <person name="Bruemmer F."/>
            <person name="Labrenz M."/>
            <person name="Spormann A.M."/>
            <person name="Op Den Camp H."/>
            <person name="Overmann J."/>
            <person name="Amann R."/>
            <person name="Jetten M.S.M."/>
            <person name="Mascher T."/>
            <person name="Medema M.H."/>
            <person name="Devos D.P."/>
            <person name="Kaster A.-K."/>
            <person name="Ovreas L."/>
            <person name="Rohde M."/>
            <person name="Galperin M.Y."/>
            <person name="Jogler C."/>
        </authorList>
    </citation>
    <scope>NUCLEOTIDE SEQUENCE [LARGE SCALE GENOMIC DNA]</scope>
    <source>
        <strain evidence="15 16">Pla144</strain>
    </source>
</reference>
<dbReference type="InterPro" id="IPR049142">
    <property type="entry name" value="MS_channel_1st"/>
</dbReference>
<feature type="compositionally biased region" description="Polar residues" evidence="7">
    <location>
        <begin position="1143"/>
        <end position="1153"/>
    </location>
</feature>
<dbReference type="SUPFAM" id="SSF50182">
    <property type="entry name" value="Sm-like ribonucleoproteins"/>
    <property type="match status" value="1"/>
</dbReference>